<protein>
    <recommendedName>
        <fullName evidence="6">GTPase HflX</fullName>
    </recommendedName>
    <alternativeName>
        <fullName evidence="6">GTP-binding protein HflX</fullName>
    </alternativeName>
</protein>
<dbReference type="Gene3D" id="3.40.50.300">
    <property type="entry name" value="P-loop containing nucleotide triphosphate hydrolases"/>
    <property type="match status" value="1"/>
</dbReference>
<evidence type="ECO:0000313" key="10">
    <source>
        <dbReference type="Proteomes" id="UP000182379"/>
    </source>
</evidence>
<dbReference type="Pfam" id="PF13167">
    <property type="entry name" value="GTP-bdg_N"/>
    <property type="match status" value="1"/>
</dbReference>
<evidence type="ECO:0000256" key="4">
    <source>
        <dbReference type="ARBA" id="ARBA00022842"/>
    </source>
</evidence>
<proteinExistence type="inferred from homology"/>
<dbReference type="RefSeq" id="WP_074704285.1">
    <property type="nucleotide sequence ID" value="NZ_CALAKB010000019.1"/>
</dbReference>
<dbReference type="Pfam" id="PF01926">
    <property type="entry name" value="MMR_HSR1"/>
    <property type="match status" value="1"/>
</dbReference>
<dbReference type="FunFam" id="3.40.50.300:FF:000173">
    <property type="entry name" value="GTPase HflX"/>
    <property type="match status" value="1"/>
</dbReference>
<evidence type="ECO:0000256" key="2">
    <source>
        <dbReference type="ARBA" id="ARBA00022723"/>
    </source>
</evidence>
<comment type="subcellular location">
    <subcellularLocation>
        <location evidence="6">Cytoplasm</location>
    </subcellularLocation>
    <text evidence="6">May associate with membranes.</text>
</comment>
<sequence>MTQTIYGKTEGLKKQVLTQLEGIYELRADEGQLISQELALVLRDLSDAINREISLYIDRKGRVTAVAVGSDCHVELPGTDSRRSQNRLCGVACIHTHPSGAPRLSGVDLSALRDLRFDAMAAMAWETPQSEPLLSFGMITDLDEDQQPVLQEFGPFKVKDVAAMPFGNVVHTVEKILAKRSRNHNLAEGPERAMLISLAWGDTASRWSAQDSVEELAQLAETAGAEVVGKFVQSRPKPDPVFFIGKGKVQEMALFAQQEDIDLCVFDDELSPAQQRNLERALGVRIIDRTGLILDIFAKRARTSEGKLQVELAQLQYMLPRIMGQGTSLSRLGGGIGTRGPGETKLEVDRRRIRDRIAFLEDQIRRMKGNRKQQQRARNKNEVKQVCLVGYTNAGKSTLLNTLTHSDIYAQDQLFATLDPTTRQLDLPDGSSCTLTDTVGFIQRLPHQLVAAFKSTLEVVKDADLLLHVVDSSHELAREQTEAVYQVLQELGVTDKPILTVYNKVDRLSQHEGLRRRLEQEDNALCISARTGEGVPELLETLARLLGQDRVEADLCIPYGESRLAARLHEEAQVLSEEYGETGIRIRARMDKALADRLAPYIQP</sequence>
<dbReference type="GO" id="GO:0005737">
    <property type="term" value="C:cytoplasm"/>
    <property type="evidence" value="ECO:0007669"/>
    <property type="project" value="UniProtKB-SubCell"/>
</dbReference>
<dbReference type="EMBL" id="FNOP01000002">
    <property type="protein sequence ID" value="SDW48526.1"/>
    <property type="molecule type" value="Genomic_DNA"/>
</dbReference>
<keyword evidence="3 6" id="KW-0547">Nucleotide-binding</keyword>
<dbReference type="InterPro" id="IPR032305">
    <property type="entry name" value="GTP-bd_M"/>
</dbReference>
<dbReference type="FunFam" id="3.40.50.11060:FF:000001">
    <property type="entry name" value="GTPase HflX"/>
    <property type="match status" value="1"/>
</dbReference>
<accession>A0A1H2TX01</accession>
<evidence type="ECO:0000256" key="5">
    <source>
        <dbReference type="ARBA" id="ARBA00023134"/>
    </source>
</evidence>
<gene>
    <name evidence="6" type="primary">hflX</name>
    <name evidence="9" type="ORF">SAMN05216495_10234</name>
</gene>
<dbReference type="InterPro" id="IPR027417">
    <property type="entry name" value="P-loop_NTPase"/>
</dbReference>
<evidence type="ECO:0000259" key="8">
    <source>
        <dbReference type="PROSITE" id="PS51705"/>
    </source>
</evidence>
<feature type="domain" description="Hflx-type G" evidence="8">
    <location>
        <begin position="384"/>
        <end position="550"/>
    </location>
</feature>
<keyword evidence="7" id="KW-0175">Coiled coil</keyword>
<comment type="caution">
    <text evidence="9">The sequence shown here is derived from an EMBL/GenBank/DDBJ whole genome shotgun (WGS) entry which is preliminary data.</text>
</comment>
<feature type="coiled-coil region" evidence="7">
    <location>
        <begin position="343"/>
        <end position="377"/>
    </location>
</feature>
<evidence type="ECO:0000256" key="7">
    <source>
        <dbReference type="SAM" id="Coils"/>
    </source>
</evidence>
<name>A0A1H2TX01_ACIFE</name>
<comment type="similarity">
    <text evidence="6">Belongs to the TRAFAC class OBG-HflX-like GTPase superfamily. HflX GTPase family.</text>
</comment>
<keyword evidence="5 6" id="KW-0342">GTP-binding</keyword>
<evidence type="ECO:0000313" key="9">
    <source>
        <dbReference type="EMBL" id="SDW48526.1"/>
    </source>
</evidence>
<dbReference type="InterPro" id="IPR016496">
    <property type="entry name" value="GTPase_HflX"/>
</dbReference>
<dbReference type="PANTHER" id="PTHR10229:SF0">
    <property type="entry name" value="GTP-BINDING PROTEIN 6-RELATED"/>
    <property type="match status" value="1"/>
</dbReference>
<dbReference type="GO" id="GO:0043022">
    <property type="term" value="F:ribosome binding"/>
    <property type="evidence" value="ECO:0007669"/>
    <property type="project" value="TreeGrafter"/>
</dbReference>
<organism evidence="9 10">
    <name type="scientific">Acidaminococcus fermentans</name>
    <dbReference type="NCBI Taxonomy" id="905"/>
    <lineage>
        <taxon>Bacteria</taxon>
        <taxon>Bacillati</taxon>
        <taxon>Bacillota</taxon>
        <taxon>Negativicutes</taxon>
        <taxon>Acidaminococcales</taxon>
        <taxon>Acidaminococcaceae</taxon>
        <taxon>Acidaminococcus</taxon>
    </lineage>
</organism>
<dbReference type="PRINTS" id="PR00326">
    <property type="entry name" value="GTP1OBG"/>
</dbReference>
<dbReference type="Gene3D" id="3.40.50.11060">
    <property type="entry name" value="GTPase HflX, N-terminal domain"/>
    <property type="match status" value="1"/>
</dbReference>
<evidence type="ECO:0000256" key="6">
    <source>
        <dbReference type="HAMAP-Rule" id="MF_00900"/>
    </source>
</evidence>
<dbReference type="PROSITE" id="PS51705">
    <property type="entry name" value="G_HFLX"/>
    <property type="match status" value="1"/>
</dbReference>
<comment type="function">
    <text evidence="6">GTPase that associates with the 50S ribosomal subunit and may have a role during protein synthesis or ribosome biogenesis.</text>
</comment>
<comment type="subunit">
    <text evidence="6">Monomer. Associates with the 50S ribosomal subunit.</text>
</comment>
<dbReference type="Pfam" id="PF16360">
    <property type="entry name" value="GTP-bdg_M"/>
    <property type="match status" value="1"/>
</dbReference>
<dbReference type="InterPro" id="IPR030394">
    <property type="entry name" value="G_HFLX_dom"/>
</dbReference>
<dbReference type="InterPro" id="IPR025121">
    <property type="entry name" value="GTPase_HflX_N"/>
</dbReference>
<dbReference type="GO" id="GO:0003924">
    <property type="term" value="F:GTPase activity"/>
    <property type="evidence" value="ECO:0007669"/>
    <property type="project" value="UniProtKB-UniRule"/>
</dbReference>
<dbReference type="GO" id="GO:0005525">
    <property type="term" value="F:GTP binding"/>
    <property type="evidence" value="ECO:0007669"/>
    <property type="project" value="UniProtKB-UniRule"/>
</dbReference>
<dbReference type="Gene3D" id="6.10.250.2860">
    <property type="match status" value="1"/>
</dbReference>
<dbReference type="Proteomes" id="UP000182379">
    <property type="component" value="Unassembled WGS sequence"/>
</dbReference>
<dbReference type="Pfam" id="PF19275">
    <property type="entry name" value="HflX_C"/>
    <property type="match status" value="1"/>
</dbReference>
<evidence type="ECO:0000256" key="1">
    <source>
        <dbReference type="ARBA" id="ARBA00022490"/>
    </source>
</evidence>
<dbReference type="CDD" id="cd01878">
    <property type="entry name" value="HflX"/>
    <property type="match status" value="1"/>
</dbReference>
<keyword evidence="4" id="KW-0460">Magnesium</keyword>
<dbReference type="SUPFAM" id="SSF52540">
    <property type="entry name" value="P-loop containing nucleoside triphosphate hydrolases"/>
    <property type="match status" value="1"/>
</dbReference>
<dbReference type="InterPro" id="IPR045498">
    <property type="entry name" value="HflX_C"/>
</dbReference>
<keyword evidence="1 6" id="KW-0963">Cytoplasm</keyword>
<keyword evidence="2" id="KW-0479">Metal-binding</keyword>
<dbReference type="GO" id="GO:0046872">
    <property type="term" value="F:metal ion binding"/>
    <property type="evidence" value="ECO:0007669"/>
    <property type="project" value="UniProtKB-KW"/>
</dbReference>
<reference evidence="9 10" key="1">
    <citation type="submission" date="2016-10" db="EMBL/GenBank/DDBJ databases">
        <authorList>
            <person name="Varghese N."/>
            <person name="Submissions S."/>
        </authorList>
    </citation>
    <scope>NUCLEOTIDE SEQUENCE [LARGE SCALE GENOMIC DNA]</scope>
    <source>
        <strain evidence="9 10">WCC6</strain>
    </source>
</reference>
<dbReference type="InterPro" id="IPR006073">
    <property type="entry name" value="GTP-bd"/>
</dbReference>
<dbReference type="NCBIfam" id="TIGR03156">
    <property type="entry name" value="GTP_HflX"/>
    <property type="match status" value="1"/>
</dbReference>
<dbReference type="AlphaFoldDB" id="A0A1H2TX01"/>
<dbReference type="HAMAP" id="MF_00900">
    <property type="entry name" value="GTPase_HflX"/>
    <property type="match status" value="1"/>
</dbReference>
<dbReference type="PANTHER" id="PTHR10229">
    <property type="entry name" value="GTP-BINDING PROTEIN HFLX"/>
    <property type="match status" value="1"/>
</dbReference>
<dbReference type="InterPro" id="IPR042108">
    <property type="entry name" value="GTPase_HflX_N_sf"/>
</dbReference>
<evidence type="ECO:0000256" key="3">
    <source>
        <dbReference type="ARBA" id="ARBA00022741"/>
    </source>
</evidence>